<organism evidence="5 6">
    <name type="scientific">Fopius arisanus</name>
    <dbReference type="NCBI Taxonomy" id="64838"/>
    <lineage>
        <taxon>Eukaryota</taxon>
        <taxon>Metazoa</taxon>
        <taxon>Ecdysozoa</taxon>
        <taxon>Arthropoda</taxon>
        <taxon>Hexapoda</taxon>
        <taxon>Insecta</taxon>
        <taxon>Pterygota</taxon>
        <taxon>Neoptera</taxon>
        <taxon>Endopterygota</taxon>
        <taxon>Hymenoptera</taxon>
        <taxon>Apocrita</taxon>
        <taxon>Ichneumonoidea</taxon>
        <taxon>Braconidae</taxon>
        <taxon>Opiinae</taxon>
        <taxon>Fopius</taxon>
    </lineage>
</organism>
<dbReference type="Proteomes" id="UP000694866">
    <property type="component" value="Unplaced"/>
</dbReference>
<reference evidence="6" key="1">
    <citation type="submission" date="2025-08" db="UniProtKB">
        <authorList>
            <consortium name="RefSeq"/>
        </authorList>
    </citation>
    <scope>IDENTIFICATION</scope>
    <source>
        <strain evidence="6">USDA-PBARC FA_bdor</strain>
        <tissue evidence="6">Whole organism</tissue>
    </source>
</reference>
<dbReference type="AlphaFoldDB" id="A0A9R1SWA0"/>
<evidence type="ECO:0000256" key="3">
    <source>
        <dbReference type="ARBA" id="ARBA00047676"/>
    </source>
</evidence>
<dbReference type="InterPro" id="IPR003732">
    <property type="entry name" value="Daa-tRNA_deacyls_DTD"/>
</dbReference>
<comment type="catalytic activity">
    <reaction evidence="3">
        <text>glycyl-tRNA(Ala) + H2O = tRNA(Ala) + glycine + H(+)</text>
        <dbReference type="Rhea" id="RHEA:53744"/>
        <dbReference type="Rhea" id="RHEA-COMP:9657"/>
        <dbReference type="Rhea" id="RHEA-COMP:13640"/>
        <dbReference type="ChEBI" id="CHEBI:15377"/>
        <dbReference type="ChEBI" id="CHEBI:15378"/>
        <dbReference type="ChEBI" id="CHEBI:57305"/>
        <dbReference type="ChEBI" id="CHEBI:78442"/>
        <dbReference type="ChEBI" id="CHEBI:78522"/>
        <dbReference type="EC" id="3.1.1.96"/>
    </reaction>
</comment>
<evidence type="ECO:0000256" key="4">
    <source>
        <dbReference type="ARBA" id="ARBA00048018"/>
    </source>
</evidence>
<dbReference type="EC" id="3.1.1.96" evidence="2"/>
<dbReference type="SUPFAM" id="SSF69500">
    <property type="entry name" value="DTD-like"/>
    <property type="match status" value="1"/>
</dbReference>
<keyword evidence="5" id="KW-1185">Reference proteome</keyword>
<dbReference type="GO" id="GO:0051500">
    <property type="term" value="F:D-tyrosyl-tRNA(Tyr) deacylase activity"/>
    <property type="evidence" value="ECO:0007669"/>
    <property type="project" value="TreeGrafter"/>
</dbReference>
<proteinExistence type="inferred from homology"/>
<dbReference type="Pfam" id="PF02580">
    <property type="entry name" value="Tyr_Deacylase"/>
    <property type="match status" value="1"/>
</dbReference>
<evidence type="ECO:0000256" key="2">
    <source>
        <dbReference type="ARBA" id="ARBA00013056"/>
    </source>
</evidence>
<dbReference type="Gene3D" id="3.50.80.10">
    <property type="entry name" value="D-tyrosyl-tRNA(Tyr) deacylase"/>
    <property type="match status" value="1"/>
</dbReference>
<gene>
    <name evidence="6" type="primary">Dtd</name>
</gene>
<dbReference type="GO" id="GO:0005737">
    <property type="term" value="C:cytoplasm"/>
    <property type="evidence" value="ECO:0007669"/>
    <property type="project" value="InterPro"/>
</dbReference>
<dbReference type="InterPro" id="IPR023509">
    <property type="entry name" value="DTD-like_sf"/>
</dbReference>
<dbReference type="OrthoDB" id="275783at2759"/>
<protein>
    <recommendedName>
        <fullName evidence="2">D-aminoacyl-tRNA deacylase</fullName>
        <ecNumber evidence="2">3.1.1.96</ecNumber>
    </recommendedName>
</protein>
<evidence type="ECO:0000256" key="1">
    <source>
        <dbReference type="ARBA" id="ARBA00009673"/>
    </source>
</evidence>
<comment type="catalytic activity">
    <reaction evidence="4">
        <text>a D-aminoacyl-tRNA + H2O = a tRNA + a D-alpha-amino acid + H(+)</text>
        <dbReference type="Rhea" id="RHEA:13953"/>
        <dbReference type="Rhea" id="RHEA-COMP:10123"/>
        <dbReference type="Rhea" id="RHEA-COMP:10124"/>
        <dbReference type="ChEBI" id="CHEBI:15377"/>
        <dbReference type="ChEBI" id="CHEBI:15378"/>
        <dbReference type="ChEBI" id="CHEBI:59871"/>
        <dbReference type="ChEBI" id="CHEBI:78442"/>
        <dbReference type="ChEBI" id="CHEBI:79333"/>
        <dbReference type="EC" id="3.1.1.96"/>
    </reaction>
</comment>
<comment type="similarity">
    <text evidence="1">Belongs to the DTD family.</text>
</comment>
<dbReference type="PANTHER" id="PTHR10472:SF5">
    <property type="entry name" value="D-AMINOACYL-TRNA DEACYLASE 1"/>
    <property type="match status" value="1"/>
</dbReference>
<dbReference type="CTD" id="41371"/>
<name>A0A9R1SWA0_9HYME</name>
<evidence type="ECO:0000313" key="5">
    <source>
        <dbReference type="Proteomes" id="UP000694866"/>
    </source>
</evidence>
<evidence type="ECO:0000313" key="6">
    <source>
        <dbReference type="RefSeq" id="XP_011298305.1"/>
    </source>
</evidence>
<accession>A0A9R1SWA0</accession>
<dbReference type="RefSeq" id="XP_011298305.1">
    <property type="nucleotide sequence ID" value="XM_011300003.1"/>
</dbReference>
<dbReference type="GeneID" id="105263656"/>
<dbReference type="PANTHER" id="PTHR10472">
    <property type="entry name" value="D-TYROSYL-TRNA TYR DEACYLASE"/>
    <property type="match status" value="1"/>
</dbReference>
<sequence>MKVIIQRVRQASVTVDGLVISEIGRGLCVLVGIKANDTLADMEYM</sequence>